<reference evidence="6 7" key="1">
    <citation type="journal article" date="2018" name="MBio">
        <title>Comparative Genomics Reveals the Core Gene Toolbox for the Fungus-Insect Symbiosis.</title>
        <authorList>
            <person name="Wang Y."/>
            <person name="Stata M."/>
            <person name="Wang W."/>
            <person name="Stajich J.E."/>
            <person name="White M.M."/>
            <person name="Moncalvo J.M."/>
        </authorList>
    </citation>
    <scope>NUCLEOTIDE SEQUENCE [LARGE SCALE GENOMIC DNA]</scope>
    <source>
        <strain evidence="6 7">AUS-126-30</strain>
    </source>
</reference>
<evidence type="ECO:0000259" key="5">
    <source>
        <dbReference type="Pfam" id="PF12734"/>
    </source>
</evidence>
<keyword evidence="7" id="KW-1185">Reference proteome</keyword>
<feature type="region of interest" description="Disordered" evidence="4">
    <location>
        <begin position="1"/>
        <end position="78"/>
    </location>
</feature>
<dbReference type="InterPro" id="IPR028144">
    <property type="entry name" value="CYSTM_dom"/>
</dbReference>
<evidence type="ECO:0000256" key="2">
    <source>
        <dbReference type="ARBA" id="ARBA00009444"/>
    </source>
</evidence>
<feature type="compositionally biased region" description="Low complexity" evidence="4">
    <location>
        <begin position="50"/>
        <end position="67"/>
    </location>
</feature>
<accession>A0A2U1IYK0</accession>
<evidence type="ECO:0000256" key="3">
    <source>
        <dbReference type="ARBA" id="ARBA00023136"/>
    </source>
</evidence>
<feature type="domain" description="Cysteine-rich transmembrane" evidence="5">
    <location>
        <begin position="62"/>
        <end position="93"/>
    </location>
</feature>
<evidence type="ECO:0000313" key="6">
    <source>
        <dbReference type="EMBL" id="PVZ97857.1"/>
    </source>
</evidence>
<dbReference type="Pfam" id="PF12734">
    <property type="entry name" value="CYSTM"/>
    <property type="match status" value="1"/>
</dbReference>
<dbReference type="GO" id="GO:0016020">
    <property type="term" value="C:membrane"/>
    <property type="evidence" value="ECO:0007669"/>
    <property type="project" value="UniProtKB-SubCell"/>
</dbReference>
<protein>
    <recommendedName>
        <fullName evidence="5">Cysteine-rich transmembrane domain-containing protein</fullName>
    </recommendedName>
</protein>
<evidence type="ECO:0000256" key="1">
    <source>
        <dbReference type="ARBA" id="ARBA00004370"/>
    </source>
</evidence>
<evidence type="ECO:0000256" key="4">
    <source>
        <dbReference type="SAM" id="MobiDB-lite"/>
    </source>
</evidence>
<feature type="compositionally biased region" description="Pro residues" evidence="4">
    <location>
        <begin position="37"/>
        <end position="49"/>
    </location>
</feature>
<proteinExistence type="inferred from homology"/>
<name>A0A2U1IYK0_SMIAN</name>
<dbReference type="Proteomes" id="UP000245591">
    <property type="component" value="Unassembled WGS sequence"/>
</dbReference>
<comment type="subcellular location">
    <subcellularLocation>
        <location evidence="1">Membrane</location>
    </subcellularLocation>
</comment>
<comment type="caution">
    <text evidence="6">The sequence shown here is derived from an EMBL/GenBank/DDBJ whole genome shotgun (WGS) entry which is preliminary data.</text>
</comment>
<organism evidence="6 7">
    <name type="scientific">Smittium angustum</name>
    <dbReference type="NCBI Taxonomy" id="133377"/>
    <lineage>
        <taxon>Eukaryota</taxon>
        <taxon>Fungi</taxon>
        <taxon>Fungi incertae sedis</taxon>
        <taxon>Zoopagomycota</taxon>
        <taxon>Kickxellomycotina</taxon>
        <taxon>Harpellomycetes</taxon>
        <taxon>Harpellales</taxon>
        <taxon>Legeriomycetaceae</taxon>
        <taxon>Smittium</taxon>
    </lineage>
</organism>
<evidence type="ECO:0000313" key="7">
    <source>
        <dbReference type="Proteomes" id="UP000245591"/>
    </source>
</evidence>
<keyword evidence="3" id="KW-0472">Membrane</keyword>
<dbReference type="EMBL" id="MBFU01000711">
    <property type="protein sequence ID" value="PVZ97857.1"/>
    <property type="molecule type" value="Genomic_DNA"/>
</dbReference>
<dbReference type="AlphaFoldDB" id="A0A2U1IYK0"/>
<sequence length="93" mass="10209">MEKSNPPNYYSEDRGYQQPQQQYGYGGPQQSGYPQQGYPPQPAYPPHAAYPPGQHQQQPQVVYVQQQKESSGPGVGTGICAGLAICCCLDMLF</sequence>
<gene>
    <name evidence="6" type="ORF">BB558_006182</name>
</gene>
<comment type="similarity">
    <text evidence="2">Belongs to the CYSTM1 family.</text>
</comment>